<comment type="caution">
    <text evidence="2">The sequence shown here is derived from an EMBL/GenBank/DDBJ whole genome shotgun (WGS) entry which is preliminary data.</text>
</comment>
<proteinExistence type="predicted"/>
<keyword evidence="1" id="KW-0812">Transmembrane</keyword>
<organism evidence="2 3">
    <name type="scientific">Ensete ventricosum</name>
    <name type="common">Abyssinian banana</name>
    <name type="synonym">Musa ensete</name>
    <dbReference type="NCBI Taxonomy" id="4639"/>
    <lineage>
        <taxon>Eukaryota</taxon>
        <taxon>Viridiplantae</taxon>
        <taxon>Streptophyta</taxon>
        <taxon>Embryophyta</taxon>
        <taxon>Tracheophyta</taxon>
        <taxon>Spermatophyta</taxon>
        <taxon>Magnoliopsida</taxon>
        <taxon>Liliopsida</taxon>
        <taxon>Zingiberales</taxon>
        <taxon>Musaceae</taxon>
        <taxon>Ensete</taxon>
    </lineage>
</organism>
<protein>
    <submittedName>
        <fullName evidence="2">Uncharacterized protein</fullName>
    </submittedName>
</protein>
<name>A0A427A754_ENSVE</name>
<evidence type="ECO:0000313" key="3">
    <source>
        <dbReference type="Proteomes" id="UP000287651"/>
    </source>
</evidence>
<gene>
    <name evidence="2" type="ORF">B296_00006698</name>
</gene>
<dbReference type="Proteomes" id="UP000287651">
    <property type="component" value="Unassembled WGS sequence"/>
</dbReference>
<evidence type="ECO:0000313" key="2">
    <source>
        <dbReference type="EMBL" id="RRT72033.1"/>
    </source>
</evidence>
<evidence type="ECO:0000256" key="1">
    <source>
        <dbReference type="SAM" id="Phobius"/>
    </source>
</evidence>
<dbReference type="EMBL" id="AMZH03003533">
    <property type="protein sequence ID" value="RRT72033.1"/>
    <property type="molecule type" value="Genomic_DNA"/>
</dbReference>
<dbReference type="AlphaFoldDB" id="A0A427A754"/>
<accession>A0A427A754</accession>
<sequence>MRAPLVAIEDSTVSDLYVKLVATFNLKHYMCSNLAVKEVICATRIDENGDGLLFKKSSNFHHLWVGVAGQRVCCVVGQLGLFLCGFIFSFSLLRFLRARWSIHAEFAEKGSHLLLYATFKGFELGVDSLL</sequence>
<feature type="transmembrane region" description="Helical" evidence="1">
    <location>
        <begin position="68"/>
        <end position="93"/>
    </location>
</feature>
<keyword evidence="1" id="KW-1133">Transmembrane helix</keyword>
<reference evidence="2 3" key="1">
    <citation type="journal article" date="2014" name="Agronomy (Basel)">
        <title>A Draft Genome Sequence for Ensete ventricosum, the Drought-Tolerant Tree Against Hunger.</title>
        <authorList>
            <person name="Harrison J."/>
            <person name="Moore K.A."/>
            <person name="Paszkiewicz K."/>
            <person name="Jones T."/>
            <person name="Grant M."/>
            <person name="Ambacheew D."/>
            <person name="Muzemil S."/>
            <person name="Studholme D.J."/>
        </authorList>
    </citation>
    <scope>NUCLEOTIDE SEQUENCE [LARGE SCALE GENOMIC DNA]</scope>
</reference>
<keyword evidence="1" id="KW-0472">Membrane</keyword>